<feature type="transmembrane region" description="Helical" evidence="1">
    <location>
        <begin position="237"/>
        <end position="254"/>
    </location>
</feature>
<organism evidence="2 3">
    <name type="scientific">candidate division WWE3 bacterium</name>
    <dbReference type="NCBI Taxonomy" id="2053526"/>
    <lineage>
        <taxon>Bacteria</taxon>
        <taxon>Katanobacteria</taxon>
    </lineage>
</organism>
<proteinExistence type="predicted"/>
<dbReference type="AlphaFoldDB" id="A0A3A4ZFZ6"/>
<comment type="caution">
    <text evidence="2">The sequence shown here is derived from an EMBL/GenBank/DDBJ whole genome shotgun (WGS) entry which is preliminary data.</text>
</comment>
<feature type="transmembrane region" description="Helical" evidence="1">
    <location>
        <begin position="132"/>
        <end position="153"/>
    </location>
</feature>
<feature type="transmembrane region" description="Helical" evidence="1">
    <location>
        <begin position="468"/>
        <end position="489"/>
    </location>
</feature>
<feature type="transmembrane region" description="Helical" evidence="1">
    <location>
        <begin position="275"/>
        <end position="298"/>
    </location>
</feature>
<evidence type="ECO:0000313" key="3">
    <source>
        <dbReference type="Proteomes" id="UP000265540"/>
    </source>
</evidence>
<evidence type="ECO:0000256" key="1">
    <source>
        <dbReference type="SAM" id="Phobius"/>
    </source>
</evidence>
<feature type="transmembrane region" description="Helical" evidence="1">
    <location>
        <begin position="165"/>
        <end position="185"/>
    </location>
</feature>
<feature type="transmembrane region" description="Helical" evidence="1">
    <location>
        <begin position="392"/>
        <end position="417"/>
    </location>
</feature>
<keyword evidence="1" id="KW-0812">Transmembrane</keyword>
<sequence length="1229" mass="141982">MFLSLKDKILKPLFMPFRLILEVFKSAKTLSVKSVIDFLISFSKKYTIALLLILISTLVSLRNYDPGTFLTGWDTLHPEFNMREYWIRIIDGVWQEHQALGSVATQAHPSEIPRMLIMSFFSLFMAMDQLRYAYAFLMLILGPFGVYVFLKQVILKNLSFRSREIGAFAGGMLYLLNLGTLQHFYVPLEMFLTHYGFLGFVFLYGSLYYEEGKKADLFYFLIVSFFMASQSHTATLFYAYVLNLMMYFGLLILYDMVKGIWTKSPSIFFTGWHRAFILGIYTLLINAFWLLPNGYFIIKHSAEIKESKIHHLFSEEAFLQNKEFGRIEDVSILKNFLFNWGEHTGNLEFGPLLDEWNTHLKRPGVLIIGYSSFALVCFGMVLALLRREKYAFPLVGILAISMFFLFNVNPPLGFLFVYLQNNFEIFKEAFRFPFTKFSITLMFAYASFFGIFFAYLGFLVQRLFKKTFVVYPLYIILYSIIIFSLFYYMRPAVNGYMISPSMRVKIPQRYFEMFSYLGQQEEYGRVANLPIHSFWGWVYYNWDPFTKLGYQGAGFLWFGIDKPLMDREFDRWNLLNEQYYREMSLAVYSEDIEFVERILEKYKIRWVLLDESVVAPGSEQIVLYYPQIKALLGSSAQISMEKNFGDGLVLYKYSPEREYAEKEILDNFSFTGDSVFKEYTDPMYSIYGDYVKRDKEKYFPYVGITHFDESILPQFVSSDRENTYFTNRLAFSKITASGVSDLFQYHILLKKSGDEEGLYLRLSDVPGFVGSEDFETLLEVQELPESFILRLNNSLFLVNTGDIGMEEYTEIGLIAINPSRQLDLSLLTPSIVELKSLDYPKLLERCSDTGIGSTYSIEFLEDGFKILAKDIKTCLTMSFEDLLISSDFQSNSILLSADVEEAEARADICILDSVTGLCVNRPLNSGYTAAVIDTARFNKYFLRFTVSGILESKEVGVTFRNLRINSLSPIFVNTYDVSSFTKVSGEYFGRLVFRKDLDYSGNVTDLGYNPRICQTGYRNFKNSFVKIFENSILYESHGDSLCDSFQFPFASHASGYILEVKARNIEGMPLRICLTNEYSKRCDLYVTLGTEKEFNTHYFLVPPMGEGSGYTVNFSNIVFGEGTSINELEYISLTPFPYNLLRNLHEEVPRASGQKLLVLNQAYEDGWTAMCGFFPCKAQHSIVNNWSNGWIFETGNVPEDVKIIFWPQLLEYFGLVLTAGSLILIRKVN</sequence>
<evidence type="ECO:0008006" key="4">
    <source>
        <dbReference type="Google" id="ProtNLM"/>
    </source>
</evidence>
<keyword evidence="1" id="KW-1133">Transmembrane helix</keyword>
<dbReference type="EMBL" id="QZJF01000005">
    <property type="protein sequence ID" value="RJR27962.1"/>
    <property type="molecule type" value="Genomic_DNA"/>
</dbReference>
<feature type="transmembrane region" description="Helical" evidence="1">
    <location>
        <begin position="437"/>
        <end position="456"/>
    </location>
</feature>
<evidence type="ECO:0000313" key="2">
    <source>
        <dbReference type="EMBL" id="RJR27962.1"/>
    </source>
</evidence>
<feature type="transmembrane region" description="Helical" evidence="1">
    <location>
        <begin position="216"/>
        <end position="231"/>
    </location>
</feature>
<feature type="transmembrane region" description="Helical" evidence="1">
    <location>
        <begin position="191"/>
        <end position="209"/>
    </location>
</feature>
<accession>A0A3A4ZFZ6</accession>
<feature type="transmembrane region" description="Helical" evidence="1">
    <location>
        <begin position="365"/>
        <end position="385"/>
    </location>
</feature>
<keyword evidence="1" id="KW-0472">Membrane</keyword>
<feature type="transmembrane region" description="Helical" evidence="1">
    <location>
        <begin position="1205"/>
        <end position="1225"/>
    </location>
</feature>
<gene>
    <name evidence="2" type="ORF">C4561_00435</name>
</gene>
<protein>
    <recommendedName>
        <fullName evidence="4">Membrane protein 6-pyruvoyl-tetrahydropterin synthase-related domain-containing protein</fullName>
    </recommendedName>
</protein>
<reference evidence="2 3" key="1">
    <citation type="journal article" date="2017" name="ISME J.">
        <title>Energy and carbon metabolisms in a deep terrestrial subsurface fluid microbial community.</title>
        <authorList>
            <person name="Momper L."/>
            <person name="Jungbluth S.P."/>
            <person name="Lee M.D."/>
            <person name="Amend J.P."/>
        </authorList>
    </citation>
    <scope>NUCLEOTIDE SEQUENCE [LARGE SCALE GENOMIC DNA]</scope>
    <source>
        <strain evidence="2">SURF_46</strain>
    </source>
</reference>
<name>A0A3A4ZFZ6_UNCKA</name>
<dbReference type="Proteomes" id="UP000265540">
    <property type="component" value="Unassembled WGS sequence"/>
</dbReference>